<dbReference type="PANTHER" id="PTHR43236:SF1">
    <property type="entry name" value="BLL7220 PROTEIN"/>
    <property type="match status" value="1"/>
</dbReference>
<gene>
    <name evidence="2" type="ORF">B0I28_106160</name>
</gene>
<name>A0A2T0UIH9_9ACTN</name>
<organism evidence="2 3">
    <name type="scientific">Glycomyces artemisiae</name>
    <dbReference type="NCBI Taxonomy" id="1076443"/>
    <lineage>
        <taxon>Bacteria</taxon>
        <taxon>Bacillati</taxon>
        <taxon>Actinomycetota</taxon>
        <taxon>Actinomycetes</taxon>
        <taxon>Glycomycetales</taxon>
        <taxon>Glycomycetaceae</taxon>
        <taxon>Glycomyces</taxon>
    </lineage>
</organism>
<evidence type="ECO:0000259" key="1">
    <source>
        <dbReference type="Pfam" id="PF06114"/>
    </source>
</evidence>
<reference evidence="2 3" key="1">
    <citation type="submission" date="2018-03" db="EMBL/GenBank/DDBJ databases">
        <title>Genomic Encyclopedia of Type Strains, Phase III (KMG-III): the genomes of soil and plant-associated and newly described type strains.</title>
        <authorList>
            <person name="Whitman W."/>
        </authorList>
    </citation>
    <scope>NUCLEOTIDE SEQUENCE [LARGE SCALE GENOMIC DNA]</scope>
    <source>
        <strain evidence="2 3">CGMCC 4.7067</strain>
    </source>
</reference>
<dbReference type="Proteomes" id="UP000238176">
    <property type="component" value="Unassembled WGS sequence"/>
</dbReference>
<sequence>MFRLQTALVSWRDDVKQLIDLHMLKATRPLRYQGSQGSPEEGREAARWLRSRLQLGTDEISTLMRPAEQVGLFYAVIRLTGGRNDEGASLNEGDFAVAILNRQSDLGRRRATAAHELGHVLLGDEYSTDIGVHASRQEREAVIDAFASEFLLPTAVFSNYPGGLKRADLVELAARYKVSWSLAIRQGVEAQAIAERDAKDWAGLSPTHAEFMDALGWAPQPDLENVVVSPQVAHAIMQAYSQAKISAVRAIEMMRGQIDKDQLPEVSEVMGQWR</sequence>
<dbReference type="AlphaFoldDB" id="A0A2T0UIH9"/>
<dbReference type="Gene3D" id="1.10.10.2910">
    <property type="match status" value="1"/>
</dbReference>
<evidence type="ECO:0000313" key="3">
    <source>
        <dbReference type="Proteomes" id="UP000238176"/>
    </source>
</evidence>
<dbReference type="PANTHER" id="PTHR43236">
    <property type="entry name" value="ANTITOXIN HIGA1"/>
    <property type="match status" value="1"/>
</dbReference>
<keyword evidence="3" id="KW-1185">Reference proteome</keyword>
<accession>A0A2T0UIH9</accession>
<dbReference type="InterPro" id="IPR010359">
    <property type="entry name" value="IrrE_HExxH"/>
</dbReference>
<dbReference type="InterPro" id="IPR052345">
    <property type="entry name" value="Rad_response_metalloprotease"/>
</dbReference>
<protein>
    <submittedName>
        <fullName evidence="2">Uncharacterized protein DUF955</fullName>
    </submittedName>
</protein>
<evidence type="ECO:0000313" key="2">
    <source>
        <dbReference type="EMBL" id="PRY57740.1"/>
    </source>
</evidence>
<dbReference type="EMBL" id="PVTJ01000006">
    <property type="protein sequence ID" value="PRY57740.1"/>
    <property type="molecule type" value="Genomic_DNA"/>
</dbReference>
<feature type="domain" description="IrrE N-terminal-like" evidence="1">
    <location>
        <begin position="99"/>
        <end position="180"/>
    </location>
</feature>
<comment type="caution">
    <text evidence="2">The sequence shown here is derived from an EMBL/GenBank/DDBJ whole genome shotgun (WGS) entry which is preliminary data.</text>
</comment>
<dbReference type="Pfam" id="PF06114">
    <property type="entry name" value="Peptidase_M78"/>
    <property type="match status" value="1"/>
</dbReference>
<proteinExistence type="predicted"/>